<feature type="region of interest" description="Disordered" evidence="17">
    <location>
        <begin position="549"/>
        <end position="570"/>
    </location>
</feature>
<evidence type="ECO:0000256" key="5">
    <source>
        <dbReference type="ARBA" id="ARBA00022490"/>
    </source>
</evidence>
<dbReference type="CDD" id="cd02800">
    <property type="entry name" value="tRNA_bind_EcMetRS_like"/>
    <property type="match status" value="1"/>
</dbReference>
<dbReference type="Gene3D" id="3.40.50.620">
    <property type="entry name" value="HUPs"/>
    <property type="match status" value="1"/>
</dbReference>
<dbReference type="SUPFAM" id="SSF47323">
    <property type="entry name" value="Anticodon-binding domain of a subclass of class I aminoacyl-tRNA synthetases"/>
    <property type="match status" value="1"/>
</dbReference>
<evidence type="ECO:0000256" key="7">
    <source>
        <dbReference type="ARBA" id="ARBA00022598"/>
    </source>
</evidence>
<evidence type="ECO:0000256" key="6">
    <source>
        <dbReference type="ARBA" id="ARBA00022555"/>
    </source>
</evidence>
<dbReference type="GO" id="GO:0005829">
    <property type="term" value="C:cytosol"/>
    <property type="evidence" value="ECO:0007669"/>
    <property type="project" value="TreeGrafter"/>
</dbReference>
<feature type="binding site" evidence="16">
    <location>
        <position position="330"/>
    </location>
    <ligand>
        <name>ATP</name>
        <dbReference type="ChEBI" id="CHEBI:30616"/>
    </ligand>
</feature>
<organism evidence="19 20">
    <name type="scientific">Leptospira brenneri</name>
    <dbReference type="NCBI Taxonomy" id="2023182"/>
    <lineage>
        <taxon>Bacteria</taxon>
        <taxon>Pseudomonadati</taxon>
        <taxon>Spirochaetota</taxon>
        <taxon>Spirochaetia</taxon>
        <taxon>Leptospirales</taxon>
        <taxon>Leptospiraceae</taxon>
        <taxon>Leptospira</taxon>
    </lineage>
</organism>
<dbReference type="EMBL" id="RQFP01000001">
    <property type="protein sequence ID" value="TGK96000.1"/>
    <property type="molecule type" value="Genomic_DNA"/>
</dbReference>
<feature type="short sequence motif" description="'KMSKS' region" evidence="16">
    <location>
        <begin position="327"/>
        <end position="331"/>
    </location>
</feature>
<evidence type="ECO:0000256" key="17">
    <source>
        <dbReference type="SAM" id="MobiDB-lite"/>
    </source>
</evidence>
<dbReference type="SUPFAM" id="SSF52374">
    <property type="entry name" value="Nucleotidylyl transferase"/>
    <property type="match status" value="1"/>
</dbReference>
<dbReference type="InterPro" id="IPR029038">
    <property type="entry name" value="MetRS_Zn"/>
</dbReference>
<dbReference type="PROSITE" id="PS50886">
    <property type="entry name" value="TRBD"/>
    <property type="match status" value="1"/>
</dbReference>
<evidence type="ECO:0000256" key="4">
    <source>
        <dbReference type="ARBA" id="ARBA00011738"/>
    </source>
</evidence>
<dbReference type="Proteomes" id="UP000297891">
    <property type="component" value="Unassembled WGS sequence"/>
</dbReference>
<comment type="caution">
    <text evidence="19">The sequence shown here is derived from an EMBL/GenBank/DDBJ whole genome shotgun (WGS) entry which is preliminary data.</text>
</comment>
<dbReference type="InterPro" id="IPR033911">
    <property type="entry name" value="MetRS_core"/>
</dbReference>
<dbReference type="InterPro" id="IPR002547">
    <property type="entry name" value="tRNA-bd_dom"/>
</dbReference>
<keyword evidence="9 16" id="KW-0547">Nucleotide-binding</keyword>
<dbReference type="Pfam" id="PF01588">
    <property type="entry name" value="tRNA_bind"/>
    <property type="match status" value="1"/>
</dbReference>
<evidence type="ECO:0000256" key="3">
    <source>
        <dbReference type="ARBA" id="ARBA00008258"/>
    </source>
</evidence>
<dbReference type="GO" id="GO:0004825">
    <property type="term" value="F:methionine-tRNA ligase activity"/>
    <property type="evidence" value="ECO:0007669"/>
    <property type="project" value="UniProtKB-UniRule"/>
</dbReference>
<dbReference type="CDD" id="cd00814">
    <property type="entry name" value="MetRS_core"/>
    <property type="match status" value="1"/>
</dbReference>
<keyword evidence="14 16" id="KW-0030">Aminoacyl-tRNA synthetase</keyword>
<dbReference type="InterPro" id="IPR041872">
    <property type="entry name" value="Anticodon_Met"/>
</dbReference>
<dbReference type="PROSITE" id="PS00178">
    <property type="entry name" value="AA_TRNA_LIGASE_I"/>
    <property type="match status" value="1"/>
</dbReference>
<feature type="domain" description="TRNA-binding" evidence="18">
    <location>
        <begin position="582"/>
        <end position="683"/>
    </location>
</feature>
<feature type="short sequence motif" description="'HIGH' region" evidence="16">
    <location>
        <begin position="12"/>
        <end position="22"/>
    </location>
</feature>
<evidence type="ECO:0000313" key="19">
    <source>
        <dbReference type="EMBL" id="TGK96000.1"/>
    </source>
</evidence>
<keyword evidence="7 16" id="KW-0436">Ligase</keyword>
<dbReference type="NCBIfam" id="NF001100">
    <property type="entry name" value="PRK00133.1"/>
    <property type="match status" value="1"/>
</dbReference>
<dbReference type="GO" id="GO:0046872">
    <property type="term" value="F:metal ion binding"/>
    <property type="evidence" value="ECO:0007669"/>
    <property type="project" value="UniProtKB-KW"/>
</dbReference>
<keyword evidence="12 16" id="KW-0694">RNA-binding</keyword>
<dbReference type="InterPro" id="IPR012340">
    <property type="entry name" value="NA-bd_OB-fold"/>
</dbReference>
<comment type="similarity">
    <text evidence="3 16">Belongs to the class-I aminoacyl-tRNA synthetase family. MetG type 1 subfamily.</text>
</comment>
<dbReference type="NCBIfam" id="TIGR00398">
    <property type="entry name" value="metG"/>
    <property type="match status" value="1"/>
</dbReference>
<evidence type="ECO:0000259" key="18">
    <source>
        <dbReference type="PROSITE" id="PS50886"/>
    </source>
</evidence>
<comment type="function">
    <text evidence="1 16">Is required not only for elongation of protein synthesis but also for the initiation of all mRNA translation through initiator tRNA(fMet) aminoacylation.</text>
</comment>
<dbReference type="SUPFAM" id="SSF57770">
    <property type="entry name" value="Methionyl-tRNA synthetase (MetRS), Zn-domain"/>
    <property type="match status" value="1"/>
</dbReference>
<dbReference type="GO" id="GO:0006431">
    <property type="term" value="P:methionyl-tRNA aminoacylation"/>
    <property type="evidence" value="ECO:0007669"/>
    <property type="project" value="UniProtKB-UniRule"/>
</dbReference>
<keyword evidence="5 16" id="KW-0963">Cytoplasm</keyword>
<evidence type="ECO:0000256" key="2">
    <source>
        <dbReference type="ARBA" id="ARBA00004496"/>
    </source>
</evidence>
<dbReference type="OrthoDB" id="9810191at2"/>
<dbReference type="GO" id="GO:0005524">
    <property type="term" value="F:ATP binding"/>
    <property type="evidence" value="ECO:0007669"/>
    <property type="project" value="UniProtKB-UniRule"/>
</dbReference>
<dbReference type="RefSeq" id="WP_100789045.1">
    <property type="nucleotide sequence ID" value="NZ_NPDQ01000001.1"/>
</dbReference>
<feature type="binding site" evidence="16">
    <location>
        <position position="146"/>
    </location>
    <ligand>
        <name>Zn(2+)</name>
        <dbReference type="ChEBI" id="CHEBI:29105"/>
    </ligand>
</feature>
<protein>
    <recommendedName>
        <fullName evidence="16">Methionine--tRNA ligase</fullName>
        <ecNumber evidence="16">6.1.1.10</ecNumber>
    </recommendedName>
    <alternativeName>
        <fullName evidence="16">Methionyl-tRNA synthetase</fullName>
        <shortName evidence="16">MetRS</shortName>
    </alternativeName>
</protein>
<dbReference type="InterPro" id="IPR009080">
    <property type="entry name" value="tRNAsynth_Ia_anticodon-bd"/>
</dbReference>
<dbReference type="PANTHER" id="PTHR45765">
    <property type="entry name" value="METHIONINE--TRNA LIGASE"/>
    <property type="match status" value="1"/>
</dbReference>
<keyword evidence="10 16" id="KW-0862">Zinc</keyword>
<comment type="cofactor">
    <cofactor evidence="16">
        <name>Zn(2+)</name>
        <dbReference type="ChEBI" id="CHEBI:29105"/>
    </cofactor>
    <text evidence="16">Binds 1 zinc ion per subunit.</text>
</comment>
<dbReference type="PANTHER" id="PTHR45765:SF1">
    <property type="entry name" value="METHIONINE--TRNA LIGASE, CYTOPLASMIC"/>
    <property type="match status" value="1"/>
</dbReference>
<evidence type="ECO:0000256" key="14">
    <source>
        <dbReference type="ARBA" id="ARBA00023146"/>
    </source>
</evidence>
<gene>
    <name evidence="16" type="primary">metG</name>
    <name evidence="19" type="ORF">EHQ30_05065</name>
</gene>
<accession>A0A2M9Y6B3</accession>
<evidence type="ECO:0000313" key="20">
    <source>
        <dbReference type="Proteomes" id="UP000297891"/>
    </source>
</evidence>
<dbReference type="Gene3D" id="1.10.730.10">
    <property type="entry name" value="Isoleucyl-tRNA Synthetase, Domain 1"/>
    <property type="match status" value="1"/>
</dbReference>
<comment type="subunit">
    <text evidence="4 16">Homodimer.</text>
</comment>
<keyword evidence="20" id="KW-1185">Reference proteome</keyword>
<dbReference type="InterPro" id="IPR014758">
    <property type="entry name" value="Met-tRNA_synth"/>
</dbReference>
<evidence type="ECO:0000256" key="15">
    <source>
        <dbReference type="ARBA" id="ARBA00047364"/>
    </source>
</evidence>
<dbReference type="GO" id="GO:0000049">
    <property type="term" value="F:tRNA binding"/>
    <property type="evidence" value="ECO:0007669"/>
    <property type="project" value="UniProtKB-UniRule"/>
</dbReference>
<evidence type="ECO:0000256" key="13">
    <source>
        <dbReference type="ARBA" id="ARBA00022917"/>
    </source>
</evidence>
<dbReference type="FunFam" id="2.40.50.140:FF:000042">
    <property type="entry name" value="Methionine--tRNA ligase"/>
    <property type="match status" value="1"/>
</dbReference>
<feature type="binding site" evidence="16">
    <location>
        <position position="159"/>
    </location>
    <ligand>
        <name>Zn(2+)</name>
        <dbReference type="ChEBI" id="CHEBI:29105"/>
    </ligand>
</feature>
<keyword evidence="11 16" id="KW-0067">ATP-binding</keyword>
<evidence type="ECO:0000256" key="11">
    <source>
        <dbReference type="ARBA" id="ARBA00022840"/>
    </source>
</evidence>
<feature type="binding site" evidence="16">
    <location>
        <position position="156"/>
    </location>
    <ligand>
        <name>Zn(2+)</name>
        <dbReference type="ChEBI" id="CHEBI:29105"/>
    </ligand>
</feature>
<evidence type="ECO:0000256" key="10">
    <source>
        <dbReference type="ARBA" id="ARBA00022833"/>
    </source>
</evidence>
<comment type="subcellular location">
    <subcellularLocation>
        <location evidence="2 16">Cytoplasm</location>
    </subcellularLocation>
</comment>
<evidence type="ECO:0000256" key="8">
    <source>
        <dbReference type="ARBA" id="ARBA00022723"/>
    </source>
</evidence>
<evidence type="ECO:0000256" key="16">
    <source>
        <dbReference type="HAMAP-Rule" id="MF_00098"/>
    </source>
</evidence>
<dbReference type="AlphaFoldDB" id="A0A2M9Y6B3"/>
<dbReference type="InterPro" id="IPR001412">
    <property type="entry name" value="aa-tRNA-synth_I_CS"/>
</dbReference>
<comment type="catalytic activity">
    <reaction evidence="15 16">
        <text>tRNA(Met) + L-methionine + ATP = L-methionyl-tRNA(Met) + AMP + diphosphate</text>
        <dbReference type="Rhea" id="RHEA:13481"/>
        <dbReference type="Rhea" id="RHEA-COMP:9667"/>
        <dbReference type="Rhea" id="RHEA-COMP:9698"/>
        <dbReference type="ChEBI" id="CHEBI:30616"/>
        <dbReference type="ChEBI" id="CHEBI:33019"/>
        <dbReference type="ChEBI" id="CHEBI:57844"/>
        <dbReference type="ChEBI" id="CHEBI:78442"/>
        <dbReference type="ChEBI" id="CHEBI:78530"/>
        <dbReference type="ChEBI" id="CHEBI:456215"/>
        <dbReference type="EC" id="6.1.1.10"/>
    </reaction>
</comment>
<dbReference type="Pfam" id="PF19303">
    <property type="entry name" value="Anticodon_3"/>
    <property type="match status" value="1"/>
</dbReference>
<feature type="binding site" evidence="16">
    <location>
        <position position="143"/>
    </location>
    <ligand>
        <name>Zn(2+)</name>
        <dbReference type="ChEBI" id="CHEBI:29105"/>
    </ligand>
</feature>
<evidence type="ECO:0000256" key="1">
    <source>
        <dbReference type="ARBA" id="ARBA00003314"/>
    </source>
</evidence>
<dbReference type="HAMAP" id="MF_00098">
    <property type="entry name" value="Met_tRNA_synth_type1"/>
    <property type="match status" value="1"/>
</dbReference>
<evidence type="ECO:0000256" key="9">
    <source>
        <dbReference type="ARBA" id="ARBA00022741"/>
    </source>
</evidence>
<proteinExistence type="inferred from homology"/>
<dbReference type="InterPro" id="IPR023458">
    <property type="entry name" value="Met-tRNA_ligase_1"/>
</dbReference>
<sequence>MSKNILVTSALPYANGSIHLGHVLEAVQTDVWVRFQKLVGNNCYFFCADDTHGTPIMIAAKKAGKTPESMIEEVQKEHYKDLTAFGVSYDNYYTTNSEENKKFSESIYLTLKKNGHIVARNIEQSYCEHDKMFLPDRFIKGTCPKCGSKDQYGDSCEVCGTSYSPKDLKDSYCSMCGTKPVLKESKHLFFKLQDFQSQLQTWMEEGSRLNEGAQKKLKEWFTSGLQEWDISRDGPYFGFAIPEEENKYFYVWLDAPVGYMASSLNFFKDEKKFNEFWKDGKGEIIHFIGKDILYFHGLFWPAMLMGSGYQTPAQLNVHGFLTVNGEKMSKSRGTFINASTFVKFLDVEHFRFYMACRLGPGMEDVDISFDDYVSRVNSDLIGNLVNLVSRVSTSILDKMDRKLGVLSLEGKSLVAELLSKESEIREAYESRNYSKVMREITGLGDKVNKYVNDYAPWNLIKTDVEKAREVVTTSLNCAKILFTYLAPVTPNIVGSLASLFQVPNLSFLNLNETLENKVLGPYQMLSKRVEEKNISLMIQETKEVFEKANPEKSKLDQGKTQNPDSGSATATVSEDGFITIDELSKVELRVGLIVEANPVEGADKLLFVKVNLGEKGIKNVFAGIKASYTAEELVGKKVVVVANLKPRQMKFGLSEAMLLASGKEKTLSLFVPDRDANPGDLLK</sequence>
<dbReference type="InterPro" id="IPR015413">
    <property type="entry name" value="Methionyl/Leucyl_tRNA_Synth"/>
</dbReference>
<dbReference type="Gene3D" id="2.40.50.140">
    <property type="entry name" value="Nucleic acid-binding proteins"/>
    <property type="match status" value="1"/>
</dbReference>
<dbReference type="Pfam" id="PF09334">
    <property type="entry name" value="tRNA-synt_1g"/>
    <property type="match status" value="1"/>
</dbReference>
<evidence type="ECO:0000256" key="12">
    <source>
        <dbReference type="ARBA" id="ARBA00022884"/>
    </source>
</evidence>
<name>A0A2M9Y6B3_9LEPT</name>
<dbReference type="SUPFAM" id="SSF50249">
    <property type="entry name" value="Nucleic acid-binding proteins"/>
    <property type="match status" value="1"/>
</dbReference>
<dbReference type="Gene3D" id="2.20.28.20">
    <property type="entry name" value="Methionyl-tRNA synthetase, Zn-domain"/>
    <property type="match status" value="1"/>
</dbReference>
<dbReference type="FunFam" id="2.20.28.20:FF:000001">
    <property type="entry name" value="Methionine--tRNA ligase"/>
    <property type="match status" value="1"/>
</dbReference>
<dbReference type="PRINTS" id="PR01041">
    <property type="entry name" value="TRNASYNTHMET"/>
</dbReference>
<dbReference type="InterPro" id="IPR004495">
    <property type="entry name" value="Met-tRNA-synth_bsu_C"/>
</dbReference>
<keyword evidence="8 16" id="KW-0479">Metal-binding</keyword>
<reference evidence="19" key="1">
    <citation type="journal article" date="2019" name="PLoS Negl. Trop. Dis.">
        <title>Revisiting the worldwide diversity of Leptospira species in the environment.</title>
        <authorList>
            <person name="Vincent A.T."/>
            <person name="Schiettekatte O."/>
            <person name="Bourhy P."/>
            <person name="Veyrier F.J."/>
            <person name="Picardeau M."/>
        </authorList>
    </citation>
    <scope>NUCLEOTIDE SEQUENCE [LARGE SCALE GENOMIC DNA]</scope>
    <source>
        <strain evidence="19">201800277</strain>
    </source>
</reference>
<feature type="compositionally biased region" description="Polar residues" evidence="17">
    <location>
        <begin position="558"/>
        <end position="570"/>
    </location>
</feature>
<dbReference type="InterPro" id="IPR014729">
    <property type="entry name" value="Rossmann-like_a/b/a_fold"/>
</dbReference>
<dbReference type="EC" id="6.1.1.10" evidence="16"/>
<keyword evidence="13 16" id="KW-0648">Protein biosynthesis</keyword>
<keyword evidence="6 16" id="KW-0820">tRNA-binding</keyword>